<accession>A0A150XKN8</accession>
<name>A0A150XKN8_9BACT</name>
<dbReference type="STRING" id="1914963.AWW67_12975"/>
<evidence type="ECO:0000313" key="2">
    <source>
        <dbReference type="EMBL" id="KYG79286.1"/>
    </source>
</evidence>
<dbReference type="RefSeq" id="WP_062303375.1">
    <property type="nucleotide sequence ID" value="NZ_LRPB01000049.1"/>
</dbReference>
<evidence type="ECO:0000256" key="1">
    <source>
        <dbReference type="SAM" id="MobiDB-lite"/>
    </source>
</evidence>
<dbReference type="Proteomes" id="UP000075663">
    <property type="component" value="Unassembled WGS sequence"/>
</dbReference>
<feature type="region of interest" description="Disordered" evidence="1">
    <location>
        <begin position="25"/>
        <end position="71"/>
    </location>
</feature>
<reference evidence="2 3" key="1">
    <citation type="submission" date="2016-01" db="EMBL/GenBank/DDBJ databases">
        <title>Genome sequencing of Roseivirga seohaensis SW-152.</title>
        <authorList>
            <person name="Selvaratnam C."/>
            <person name="Thevarajoo S."/>
            <person name="Goh K.M."/>
            <person name="Ee R."/>
            <person name="Chan K.-G."/>
            <person name="Chong C.S."/>
        </authorList>
    </citation>
    <scope>NUCLEOTIDE SEQUENCE [LARGE SCALE GENOMIC DNA]</scope>
    <source>
        <strain evidence="2 3">SW-152</strain>
    </source>
</reference>
<proteinExistence type="predicted"/>
<dbReference type="PROSITE" id="PS51257">
    <property type="entry name" value="PROKAR_LIPOPROTEIN"/>
    <property type="match status" value="1"/>
</dbReference>
<feature type="compositionally biased region" description="Basic and acidic residues" evidence="1">
    <location>
        <begin position="38"/>
        <end position="69"/>
    </location>
</feature>
<organism evidence="2 3">
    <name type="scientific">Roseivirga seohaensis</name>
    <dbReference type="NCBI Taxonomy" id="1914963"/>
    <lineage>
        <taxon>Bacteria</taxon>
        <taxon>Pseudomonadati</taxon>
        <taxon>Bacteroidota</taxon>
        <taxon>Cytophagia</taxon>
        <taxon>Cytophagales</taxon>
        <taxon>Roseivirgaceae</taxon>
        <taxon>Roseivirga</taxon>
    </lineage>
</organism>
<gene>
    <name evidence="2" type="ORF">AWW67_12975</name>
</gene>
<dbReference type="Gene3D" id="2.60.120.560">
    <property type="entry name" value="Exo-inulinase, domain 1"/>
    <property type="match status" value="1"/>
</dbReference>
<dbReference type="AlphaFoldDB" id="A0A150XKN8"/>
<comment type="caution">
    <text evidence="2">The sequence shown here is derived from an EMBL/GenBank/DDBJ whole genome shotgun (WGS) entry which is preliminary data.</text>
</comment>
<protein>
    <submittedName>
        <fullName evidence="2">Uncharacterized protein</fullName>
    </submittedName>
</protein>
<sequence length="245" mass="26787">MKKLQVVFYAIVFIGGTLVFTGCSQGKQEEQSEEENHDEMMDGEDLHMGGEDHSGDDHSMSMETGEDKTWTPSGNGAELMRSDFHFLAGAATNIKPEVKNAEGAMVLELTADGTPTAFVFHNQYDNVGMIATLKRLDFKGSVKIIHHAKDLSNYEFVAIDGANMKLGRVVNGKEEVFDESNFEAGSGWMPLKVTAAGTHFKGYMGDQTITHGHGDKMEKGFIGIMLEGTGKVQLKSIETAILEDE</sequence>
<dbReference type="EMBL" id="LRPB01000049">
    <property type="protein sequence ID" value="KYG79286.1"/>
    <property type="molecule type" value="Genomic_DNA"/>
</dbReference>
<evidence type="ECO:0000313" key="3">
    <source>
        <dbReference type="Proteomes" id="UP000075663"/>
    </source>
</evidence>